<proteinExistence type="predicted"/>
<dbReference type="EMBL" id="KZ990917">
    <property type="protein sequence ID" value="RKP23510.1"/>
    <property type="molecule type" value="Genomic_DNA"/>
</dbReference>
<evidence type="ECO:0000313" key="1">
    <source>
        <dbReference type="EMBL" id="RKP23510.1"/>
    </source>
</evidence>
<dbReference type="Proteomes" id="UP000278143">
    <property type="component" value="Unassembled WGS sequence"/>
</dbReference>
<dbReference type="AlphaFoldDB" id="A0A4P9YX40"/>
<sequence>MELILNSLRENNVTDAYDQLISRIHLNPYRDNPFFHFYAGLIQFSMWDTKRRHPMTMSSVANDYFALDPMASMSLFQAWTKQQWQWLDTSDGYLDRLTMLLERLFDRIEYGDWSGWTCRQLRSSELSAGLKPRKLKYVRIDSDSDSEELALLSQAWKSMNISSSSSK</sequence>
<evidence type="ECO:0000313" key="2">
    <source>
        <dbReference type="Proteomes" id="UP000278143"/>
    </source>
</evidence>
<gene>
    <name evidence="1" type="ORF">SYNPS1DRAFT_24432</name>
</gene>
<organism evidence="1 2">
    <name type="scientific">Syncephalis pseudoplumigaleata</name>
    <dbReference type="NCBI Taxonomy" id="1712513"/>
    <lineage>
        <taxon>Eukaryota</taxon>
        <taxon>Fungi</taxon>
        <taxon>Fungi incertae sedis</taxon>
        <taxon>Zoopagomycota</taxon>
        <taxon>Zoopagomycotina</taxon>
        <taxon>Zoopagomycetes</taxon>
        <taxon>Zoopagales</taxon>
        <taxon>Piptocephalidaceae</taxon>
        <taxon>Syncephalis</taxon>
    </lineage>
</organism>
<accession>A0A4P9YX40</accession>
<protein>
    <submittedName>
        <fullName evidence="1">Uncharacterized protein</fullName>
    </submittedName>
</protein>
<keyword evidence="2" id="KW-1185">Reference proteome</keyword>
<reference evidence="2" key="1">
    <citation type="journal article" date="2018" name="Nat. Microbiol.">
        <title>Leveraging single-cell genomics to expand the fungal tree of life.</title>
        <authorList>
            <person name="Ahrendt S.R."/>
            <person name="Quandt C.A."/>
            <person name="Ciobanu D."/>
            <person name="Clum A."/>
            <person name="Salamov A."/>
            <person name="Andreopoulos B."/>
            <person name="Cheng J.F."/>
            <person name="Woyke T."/>
            <person name="Pelin A."/>
            <person name="Henrissat B."/>
            <person name="Reynolds N.K."/>
            <person name="Benny G.L."/>
            <person name="Smith M.E."/>
            <person name="James T.Y."/>
            <person name="Grigoriev I.V."/>
        </authorList>
    </citation>
    <scope>NUCLEOTIDE SEQUENCE [LARGE SCALE GENOMIC DNA]</scope>
    <source>
        <strain evidence="2">Benny S71-1</strain>
    </source>
</reference>
<dbReference type="OrthoDB" id="2159786at2759"/>
<name>A0A4P9YX40_9FUNG</name>